<dbReference type="SUPFAM" id="SSF54909">
    <property type="entry name" value="Dimeric alpha+beta barrel"/>
    <property type="match status" value="1"/>
</dbReference>
<dbReference type="Proteomes" id="UP000239650">
    <property type="component" value="Unassembled WGS sequence"/>
</dbReference>
<evidence type="ECO:0000259" key="4">
    <source>
        <dbReference type="PROSITE" id="PS50956"/>
    </source>
</evidence>
<accession>A0AAE8LX18</accession>
<organism evidence="5 6">
    <name type="scientific">Latilactobacillus sakei</name>
    <name type="common">Lactobacillus sakei</name>
    <dbReference type="NCBI Taxonomy" id="1599"/>
    <lineage>
        <taxon>Bacteria</taxon>
        <taxon>Bacillati</taxon>
        <taxon>Bacillota</taxon>
        <taxon>Bacilli</taxon>
        <taxon>Lactobacillales</taxon>
        <taxon>Lactobacillaceae</taxon>
        <taxon>Latilactobacillus</taxon>
    </lineage>
</organism>
<keyword evidence="3" id="KW-0804">Transcription</keyword>
<dbReference type="PANTHER" id="PTHR30154:SF55">
    <property type="entry name" value="HTH-TYPE TRANSCRIPTIONAL REGULATOR LRPB"/>
    <property type="match status" value="1"/>
</dbReference>
<protein>
    <submittedName>
        <fullName evidence="5">HTH-type transcriptional regulator LrpC</fullName>
    </submittedName>
</protein>
<dbReference type="RefSeq" id="WP_076645064.1">
    <property type="nucleotide sequence ID" value="NZ_CAKMCP010000008.1"/>
</dbReference>
<dbReference type="Gene3D" id="3.30.70.920">
    <property type="match status" value="1"/>
</dbReference>
<dbReference type="InterPro" id="IPR019888">
    <property type="entry name" value="Tscrpt_reg_AsnC-like"/>
</dbReference>
<dbReference type="InterPro" id="IPR036388">
    <property type="entry name" value="WH-like_DNA-bd_sf"/>
</dbReference>
<dbReference type="GO" id="GO:0043200">
    <property type="term" value="P:response to amino acid"/>
    <property type="evidence" value="ECO:0007669"/>
    <property type="project" value="TreeGrafter"/>
</dbReference>
<sequence>MDQLDLTILSLLKQDSRLSNKEIGAQVHLTGQAVGQRINHLIDQQTITRFTIEIAQQQRQFIRLFMNNNHFSDVEAAVNQYSEVDSFYQVSGQACYVVIAHFEQTRLKTFIDHLSNWARYSVEVVLNDKKSN</sequence>
<dbReference type="InterPro" id="IPR036390">
    <property type="entry name" value="WH_DNA-bd_sf"/>
</dbReference>
<evidence type="ECO:0000256" key="3">
    <source>
        <dbReference type="ARBA" id="ARBA00023163"/>
    </source>
</evidence>
<keyword evidence="1" id="KW-0805">Transcription regulation</keyword>
<dbReference type="PANTHER" id="PTHR30154">
    <property type="entry name" value="LEUCINE-RESPONSIVE REGULATORY PROTEIN"/>
    <property type="match status" value="1"/>
</dbReference>
<evidence type="ECO:0000256" key="1">
    <source>
        <dbReference type="ARBA" id="ARBA00023015"/>
    </source>
</evidence>
<dbReference type="AlphaFoldDB" id="A0AAE8LX18"/>
<dbReference type="SUPFAM" id="SSF46785">
    <property type="entry name" value="Winged helix' DNA-binding domain"/>
    <property type="match status" value="1"/>
</dbReference>
<evidence type="ECO:0000313" key="5">
    <source>
        <dbReference type="EMBL" id="SPE23093.1"/>
    </source>
</evidence>
<dbReference type="Pfam" id="PF01037">
    <property type="entry name" value="AsnC_trans_reg"/>
    <property type="match status" value="1"/>
</dbReference>
<keyword evidence="2" id="KW-0238">DNA-binding</keyword>
<dbReference type="InterPro" id="IPR011008">
    <property type="entry name" value="Dimeric_a/b-barrel"/>
</dbReference>
<comment type="caution">
    <text evidence="5">The sequence shown here is derived from an EMBL/GenBank/DDBJ whole genome shotgun (WGS) entry which is preliminary data.</text>
</comment>
<evidence type="ECO:0000256" key="2">
    <source>
        <dbReference type="ARBA" id="ARBA00023125"/>
    </source>
</evidence>
<dbReference type="Gene3D" id="1.10.10.10">
    <property type="entry name" value="Winged helix-like DNA-binding domain superfamily/Winged helix DNA-binding domain"/>
    <property type="match status" value="1"/>
</dbReference>
<reference evidence="5 6" key="1">
    <citation type="submission" date="2018-02" db="EMBL/GenBank/DDBJ databases">
        <authorList>
            <person name="Rodrigo-Torres L."/>
            <person name="Arahal R. D."/>
            <person name="Lucena T."/>
        </authorList>
    </citation>
    <scope>NUCLEOTIDE SEQUENCE [LARGE SCALE GENOMIC DNA]</scope>
    <source>
        <strain evidence="5 6">CECT 9267</strain>
    </source>
</reference>
<dbReference type="GO" id="GO:0005829">
    <property type="term" value="C:cytosol"/>
    <property type="evidence" value="ECO:0007669"/>
    <property type="project" value="TreeGrafter"/>
</dbReference>
<dbReference type="InterPro" id="IPR000485">
    <property type="entry name" value="AsnC-type_HTH_dom"/>
</dbReference>
<feature type="domain" description="HTH asnC-type" evidence="4">
    <location>
        <begin position="1"/>
        <end position="62"/>
    </location>
</feature>
<dbReference type="PROSITE" id="PS50956">
    <property type="entry name" value="HTH_ASNC_2"/>
    <property type="match status" value="1"/>
</dbReference>
<dbReference type="InterPro" id="IPR019887">
    <property type="entry name" value="Tscrpt_reg_AsnC/Lrp_C"/>
</dbReference>
<name>A0AAE8LX18_LATSK</name>
<dbReference type="EMBL" id="OKRC01000011">
    <property type="protein sequence ID" value="SPE23093.1"/>
    <property type="molecule type" value="Genomic_DNA"/>
</dbReference>
<evidence type="ECO:0000313" key="6">
    <source>
        <dbReference type="Proteomes" id="UP000239650"/>
    </source>
</evidence>
<dbReference type="Pfam" id="PF13404">
    <property type="entry name" value="HTH_AsnC-type"/>
    <property type="match status" value="1"/>
</dbReference>
<dbReference type="PRINTS" id="PR00033">
    <property type="entry name" value="HTHASNC"/>
</dbReference>
<dbReference type="SMART" id="SM00344">
    <property type="entry name" value="HTH_ASNC"/>
    <property type="match status" value="1"/>
</dbReference>
<dbReference type="GO" id="GO:0043565">
    <property type="term" value="F:sequence-specific DNA binding"/>
    <property type="evidence" value="ECO:0007669"/>
    <property type="project" value="InterPro"/>
</dbReference>
<gene>
    <name evidence="5" type="primary">lrpC</name>
    <name evidence="5" type="ORF">LAS9267_01894</name>
</gene>
<proteinExistence type="predicted"/>